<name>A0A0P1AZC0_PLAHL</name>
<dbReference type="GeneID" id="36398741"/>
<dbReference type="AlphaFoldDB" id="A0A0P1AZC0"/>
<evidence type="ECO:0000313" key="1">
    <source>
        <dbReference type="EMBL" id="CEG47022.1"/>
    </source>
</evidence>
<reference evidence="2" key="1">
    <citation type="submission" date="2014-09" db="EMBL/GenBank/DDBJ databases">
        <authorList>
            <person name="Sharma Rahul"/>
            <person name="Thines Marco"/>
        </authorList>
    </citation>
    <scope>NUCLEOTIDE SEQUENCE [LARGE SCALE GENOMIC DNA]</scope>
</reference>
<dbReference type="STRING" id="4781.A0A0P1AZC0"/>
<dbReference type="Proteomes" id="UP000054928">
    <property type="component" value="Unassembled WGS sequence"/>
</dbReference>
<proteinExistence type="predicted"/>
<dbReference type="RefSeq" id="XP_024583391.1">
    <property type="nucleotide sequence ID" value="XM_024717943.1"/>
</dbReference>
<evidence type="ECO:0000313" key="2">
    <source>
        <dbReference type="Proteomes" id="UP000054928"/>
    </source>
</evidence>
<dbReference type="OrthoDB" id="58761at2759"/>
<organism evidence="1 2">
    <name type="scientific">Plasmopara halstedii</name>
    <name type="common">Downy mildew of sunflower</name>
    <dbReference type="NCBI Taxonomy" id="4781"/>
    <lineage>
        <taxon>Eukaryota</taxon>
        <taxon>Sar</taxon>
        <taxon>Stramenopiles</taxon>
        <taxon>Oomycota</taxon>
        <taxon>Peronosporomycetes</taxon>
        <taxon>Peronosporales</taxon>
        <taxon>Peronosporaceae</taxon>
        <taxon>Plasmopara</taxon>
    </lineage>
</organism>
<keyword evidence="2" id="KW-1185">Reference proteome</keyword>
<protein>
    <submittedName>
        <fullName evidence="1">Uncharacterized protein</fullName>
    </submittedName>
</protein>
<dbReference type="EMBL" id="CCYD01002371">
    <property type="protein sequence ID" value="CEG47022.1"/>
    <property type="molecule type" value="Genomic_DNA"/>
</dbReference>
<accession>A0A0P1AZC0</accession>
<sequence>MPAVCEGLLAKLDELMDFLCFAKLLNAEFRGVVTFMFRTSYPDKNNIACIRTIDMRRGLEVTKKTLHPQDPYLPNVAVVHVSLEDFLYMYSGKATTSEIAGMVMSGRVAVPWNSYSKLKAFADCFDFSTKMWEAYYADIEARGFAVENVECKQMCCLQSKKEDIEANWLMVSDATISSGGEWEVVSDLKFLNISKEQREEFGKKFDRTPLEEWLSKLWNGDEDRSKNIQSVSALNFNVKNPLSDLKSMAGRFFVSLEA</sequence>
<dbReference type="OMA" id="IMAAVCE"/>